<organism evidence="1 2">
    <name type="scientific">Danaus plexippus plexippus</name>
    <dbReference type="NCBI Taxonomy" id="278856"/>
    <lineage>
        <taxon>Eukaryota</taxon>
        <taxon>Metazoa</taxon>
        <taxon>Ecdysozoa</taxon>
        <taxon>Arthropoda</taxon>
        <taxon>Hexapoda</taxon>
        <taxon>Insecta</taxon>
        <taxon>Pterygota</taxon>
        <taxon>Neoptera</taxon>
        <taxon>Endopterygota</taxon>
        <taxon>Lepidoptera</taxon>
        <taxon>Glossata</taxon>
        <taxon>Ditrysia</taxon>
        <taxon>Papilionoidea</taxon>
        <taxon>Nymphalidae</taxon>
        <taxon>Danainae</taxon>
        <taxon>Danaini</taxon>
        <taxon>Danaina</taxon>
        <taxon>Danaus</taxon>
        <taxon>Danaus</taxon>
    </lineage>
</organism>
<dbReference type="SUPFAM" id="SSF57184">
    <property type="entry name" value="Growth factor receptor domain"/>
    <property type="match status" value="1"/>
</dbReference>
<name>A0A212F9Z4_DANPL</name>
<sequence>MTHWIVLFILIAAQCATSVVVDRCSHCVGEGYECVDGYCYCSDGYIPDVNRNKCIRCPGLGESCAGTCCSPHKNETLQCWQGICRSCYESLGNWICRDSNDQIILISSSQIVMAVALVLGIIATFSLMYKLCKVHTLRTARTSSVESRLSIDSFQIYVDSRLRDAPPKYSSTAPAGSSIYPAAIYFNAGFIHDNSLPPPLYTEERKDQNVPNNAICHI</sequence>
<dbReference type="Proteomes" id="UP000007151">
    <property type="component" value="Unassembled WGS sequence"/>
</dbReference>
<dbReference type="AlphaFoldDB" id="A0A212F9Z4"/>
<accession>A0A212F9Z4</accession>
<dbReference type="EMBL" id="AGBW02009539">
    <property type="protein sequence ID" value="OWR50557.1"/>
    <property type="molecule type" value="Genomic_DNA"/>
</dbReference>
<evidence type="ECO:0000313" key="1">
    <source>
        <dbReference type="EMBL" id="OWR50557.1"/>
    </source>
</evidence>
<proteinExistence type="predicted"/>
<keyword evidence="2" id="KW-1185">Reference proteome</keyword>
<gene>
    <name evidence="1" type="ORF">KGM_201229</name>
</gene>
<protein>
    <submittedName>
        <fullName evidence="1">Uncharacterized protein</fullName>
    </submittedName>
</protein>
<evidence type="ECO:0000313" key="2">
    <source>
        <dbReference type="Proteomes" id="UP000007151"/>
    </source>
</evidence>
<dbReference type="InterPro" id="IPR009030">
    <property type="entry name" value="Growth_fac_rcpt_cys_sf"/>
</dbReference>
<comment type="caution">
    <text evidence="1">The sequence shown here is derived from an EMBL/GenBank/DDBJ whole genome shotgun (WGS) entry which is preliminary data.</text>
</comment>
<dbReference type="KEGG" id="dpl:KGM_201229"/>
<reference evidence="1 2" key="1">
    <citation type="journal article" date="2011" name="Cell">
        <title>The monarch butterfly genome yields insights into long-distance migration.</title>
        <authorList>
            <person name="Zhan S."/>
            <person name="Merlin C."/>
            <person name="Boore J.L."/>
            <person name="Reppert S.M."/>
        </authorList>
    </citation>
    <scope>NUCLEOTIDE SEQUENCE [LARGE SCALE GENOMIC DNA]</scope>
    <source>
        <strain evidence="1">F-2</strain>
    </source>
</reference>